<dbReference type="EMBL" id="CAJNJA010090157">
    <property type="protein sequence ID" value="CAE7940009.1"/>
    <property type="molecule type" value="Genomic_DNA"/>
</dbReference>
<organism evidence="2 3">
    <name type="scientific">Symbiodinium necroappetens</name>
    <dbReference type="NCBI Taxonomy" id="1628268"/>
    <lineage>
        <taxon>Eukaryota</taxon>
        <taxon>Sar</taxon>
        <taxon>Alveolata</taxon>
        <taxon>Dinophyceae</taxon>
        <taxon>Suessiales</taxon>
        <taxon>Symbiodiniaceae</taxon>
        <taxon>Symbiodinium</taxon>
    </lineage>
</organism>
<dbReference type="Gene3D" id="1.10.287.110">
    <property type="entry name" value="DnaJ domain"/>
    <property type="match status" value="1"/>
</dbReference>
<protein>
    <recommendedName>
        <fullName evidence="1">J domain-containing protein</fullName>
    </recommendedName>
</protein>
<gene>
    <name evidence="2" type="ORF">SNEC2469_LOCUS33730</name>
</gene>
<keyword evidence="3" id="KW-1185">Reference proteome</keyword>
<dbReference type="Pfam" id="PF00226">
    <property type="entry name" value="DnaJ"/>
    <property type="match status" value="1"/>
</dbReference>
<reference evidence="2" key="1">
    <citation type="submission" date="2021-02" db="EMBL/GenBank/DDBJ databases">
        <authorList>
            <person name="Dougan E. K."/>
            <person name="Rhodes N."/>
            <person name="Thang M."/>
            <person name="Chan C."/>
        </authorList>
    </citation>
    <scope>NUCLEOTIDE SEQUENCE</scope>
</reference>
<comment type="caution">
    <text evidence="2">The sequence shown here is derived from an EMBL/GenBank/DDBJ whole genome shotgun (WGS) entry which is preliminary data.</text>
</comment>
<feature type="domain" description="J" evidence="1">
    <location>
        <begin position="17"/>
        <end position="70"/>
    </location>
</feature>
<name>A0A813C883_9DINO</name>
<sequence>SWIFDYFQLPEDKKLQYAYAFLEISPDASDQEVARAYREKARQVHPDKGGSDEEFKILAVHVEVIKAHRARTASADSPKSAEAQGCSAPALSLAQVFL</sequence>
<dbReference type="InterPro" id="IPR001623">
    <property type="entry name" value="DnaJ_domain"/>
</dbReference>
<dbReference type="PRINTS" id="PR00625">
    <property type="entry name" value="JDOMAIN"/>
</dbReference>
<evidence type="ECO:0000259" key="1">
    <source>
        <dbReference type="PROSITE" id="PS50076"/>
    </source>
</evidence>
<dbReference type="OrthoDB" id="10250354at2759"/>
<dbReference type="SUPFAM" id="SSF46565">
    <property type="entry name" value="Chaperone J-domain"/>
    <property type="match status" value="1"/>
</dbReference>
<feature type="non-terminal residue" evidence="2">
    <location>
        <position position="1"/>
    </location>
</feature>
<proteinExistence type="predicted"/>
<evidence type="ECO:0000313" key="2">
    <source>
        <dbReference type="EMBL" id="CAE7940009.1"/>
    </source>
</evidence>
<dbReference type="CDD" id="cd06257">
    <property type="entry name" value="DnaJ"/>
    <property type="match status" value="1"/>
</dbReference>
<evidence type="ECO:0000313" key="3">
    <source>
        <dbReference type="Proteomes" id="UP000601435"/>
    </source>
</evidence>
<dbReference type="InterPro" id="IPR036869">
    <property type="entry name" value="J_dom_sf"/>
</dbReference>
<dbReference type="Proteomes" id="UP000601435">
    <property type="component" value="Unassembled WGS sequence"/>
</dbReference>
<dbReference type="SMART" id="SM00271">
    <property type="entry name" value="DnaJ"/>
    <property type="match status" value="1"/>
</dbReference>
<dbReference type="PROSITE" id="PS50076">
    <property type="entry name" value="DNAJ_2"/>
    <property type="match status" value="1"/>
</dbReference>
<dbReference type="AlphaFoldDB" id="A0A813C883"/>
<accession>A0A813C883</accession>